<dbReference type="PANTHER" id="PTHR47229">
    <property type="entry name" value="TRANSMEMBRANE PROTEIN 141"/>
    <property type="match status" value="1"/>
</dbReference>
<accession>A0A2K5HT50</accession>
<sequence>MVNLGLSRVDDAVAAKHPGLGEYAACQSHAFMKGVFTFVTGTGMAFGLQMFIQRKFPYPFQWSLLVAVVAGSVASYGVTRVESKKCSNLWLFLETGQSAEKRSPCTLHVSCQWIFHFTCSLWKTLNLCVDGKLKFSGIFTPHSPTFLRTISRLFFTSVTFQS</sequence>
<protein>
    <recommendedName>
        <fullName evidence="4">Transmembrane protein 141</fullName>
    </recommendedName>
</protein>
<reference evidence="2" key="1">
    <citation type="submission" date="2025-08" db="UniProtKB">
        <authorList>
            <consortium name="Ensembl"/>
        </authorList>
    </citation>
    <scope>IDENTIFICATION</scope>
</reference>
<reference evidence="2" key="2">
    <citation type="submission" date="2025-09" db="UniProtKB">
        <authorList>
            <consortium name="Ensembl"/>
        </authorList>
    </citation>
    <scope>IDENTIFICATION</scope>
</reference>
<dbReference type="InterPro" id="IPR038259">
    <property type="entry name" value="Tmem141_sf"/>
</dbReference>
<evidence type="ECO:0000256" key="1">
    <source>
        <dbReference type="SAM" id="Phobius"/>
    </source>
</evidence>
<keyword evidence="3" id="KW-1185">Reference proteome</keyword>
<dbReference type="Ensembl" id="ENSCANT00000027841.1">
    <property type="protein sequence ID" value="ENSCANP00000007517.1"/>
    <property type="gene ID" value="ENSCANG00000024681.1"/>
</dbReference>
<dbReference type="Gene3D" id="1.10.3350.20">
    <property type="entry name" value="Tmem141 protein family"/>
    <property type="match status" value="1"/>
</dbReference>
<dbReference type="PANTHER" id="PTHR47229:SF1">
    <property type="entry name" value="TRANSMEMBRANE PROTEIN 141"/>
    <property type="match status" value="1"/>
</dbReference>
<dbReference type="STRING" id="336983.ENSCANP00000007517"/>
<keyword evidence="1" id="KW-1133">Transmembrane helix</keyword>
<dbReference type="AlphaFoldDB" id="A0A2K5HT50"/>
<feature type="transmembrane region" description="Helical" evidence="1">
    <location>
        <begin position="35"/>
        <end position="52"/>
    </location>
</feature>
<proteinExistence type="predicted"/>
<dbReference type="OMA" id="ACACSHA"/>
<dbReference type="InterPro" id="IPR026788">
    <property type="entry name" value="Tmem141"/>
</dbReference>
<name>A0A2K5HT50_COLAP</name>
<dbReference type="Proteomes" id="UP000233080">
    <property type="component" value="Unassembled WGS sequence"/>
</dbReference>
<dbReference type="Pfam" id="PF15110">
    <property type="entry name" value="TMEM141"/>
    <property type="match status" value="1"/>
</dbReference>
<evidence type="ECO:0008006" key="4">
    <source>
        <dbReference type="Google" id="ProtNLM"/>
    </source>
</evidence>
<keyword evidence="1" id="KW-0472">Membrane</keyword>
<keyword evidence="1" id="KW-0812">Transmembrane</keyword>
<evidence type="ECO:0000313" key="2">
    <source>
        <dbReference type="Ensembl" id="ENSCANP00000007517.1"/>
    </source>
</evidence>
<organism evidence="2 3">
    <name type="scientific">Colobus angolensis palliatus</name>
    <name type="common">Peters' Angolan colobus</name>
    <dbReference type="NCBI Taxonomy" id="336983"/>
    <lineage>
        <taxon>Eukaryota</taxon>
        <taxon>Metazoa</taxon>
        <taxon>Chordata</taxon>
        <taxon>Craniata</taxon>
        <taxon>Vertebrata</taxon>
        <taxon>Euteleostomi</taxon>
        <taxon>Mammalia</taxon>
        <taxon>Eutheria</taxon>
        <taxon>Euarchontoglires</taxon>
        <taxon>Primates</taxon>
        <taxon>Haplorrhini</taxon>
        <taxon>Catarrhini</taxon>
        <taxon>Cercopithecidae</taxon>
        <taxon>Colobinae</taxon>
        <taxon>Colobus</taxon>
    </lineage>
</organism>
<feature type="transmembrane region" description="Helical" evidence="1">
    <location>
        <begin position="58"/>
        <end position="78"/>
    </location>
</feature>
<evidence type="ECO:0000313" key="3">
    <source>
        <dbReference type="Proteomes" id="UP000233080"/>
    </source>
</evidence>